<reference evidence="1 2" key="1">
    <citation type="submission" date="2015-10" db="EMBL/GenBank/DDBJ databases">
        <title>Metagenome-Assembled Genomes uncover a global brackish microbiome.</title>
        <authorList>
            <person name="Hugerth L.W."/>
            <person name="Larsson J."/>
            <person name="Alneberg J."/>
            <person name="Lindh M.V."/>
            <person name="Legrand C."/>
            <person name="Pinhassi J."/>
            <person name="Andersson A.F."/>
        </authorList>
    </citation>
    <scope>NUCLEOTIDE SEQUENCE [LARGE SCALE GENOMIC DNA]</scope>
    <source>
        <strain evidence="1">BACL4 MAG-120507-bin80</strain>
    </source>
</reference>
<comment type="caution">
    <text evidence="1">The sequence shown here is derived from an EMBL/GenBank/DDBJ whole genome shotgun (WGS) entry which is preliminary data.</text>
</comment>
<name>A0A0R2SJE7_9GAMM</name>
<dbReference type="SUPFAM" id="SSF51971">
    <property type="entry name" value="Nucleotide-binding domain"/>
    <property type="match status" value="1"/>
</dbReference>
<dbReference type="Proteomes" id="UP000051934">
    <property type="component" value="Unassembled WGS sequence"/>
</dbReference>
<accession>A0A0R2SJE7</accession>
<organism evidence="1 2">
    <name type="scientific">OM182 bacterium BACL3 MAG-120507-bin80</name>
    <dbReference type="NCBI Taxonomy" id="1655577"/>
    <lineage>
        <taxon>Bacteria</taxon>
        <taxon>Pseudomonadati</taxon>
        <taxon>Pseudomonadota</taxon>
        <taxon>Gammaproteobacteria</taxon>
        <taxon>OMG group</taxon>
        <taxon>OM182 clade</taxon>
    </lineage>
</organism>
<gene>
    <name evidence="1" type="ORF">ABR69_04200</name>
</gene>
<dbReference type="AlphaFoldDB" id="A0A0R2SJE7"/>
<dbReference type="EMBL" id="LIBB01000001">
    <property type="protein sequence ID" value="KRO73435.1"/>
    <property type="molecule type" value="Genomic_DNA"/>
</dbReference>
<evidence type="ECO:0008006" key="3">
    <source>
        <dbReference type="Google" id="ProtNLM"/>
    </source>
</evidence>
<proteinExistence type="predicted"/>
<sequence>MTSFQSTNVIVGAGLSGLMLSECLINRGEEVALIGPSDTRVQTICTWRRKDEPSQYADHVINSWDQWQFSFGDHEQTHFGNCFIYEALDGQSLKKALELRLARSSSFARIVEPVEHSRQIDNGFEITTKSARYTAANLFDSRPPEFASNTLAQQFFGIVVPTKCLREKLTHPKLMDFTLPQRFDNALAFTYILPLTDDTTLIEATLFARSQVPYEQLRDMAVEWLTANTDRDFNDDIILYDESGCLPMGDVIPRFAGNPIGLASGSARPCSGYALSGLEKQLRRLTQQNGYSAVSNTPYSKLSAWMDNIFLRVLNRDPRIGESIFSAMTHGLSGDRFAGFMTDNFTGIDALRLIATLPKSPFIRAVLKNDN</sequence>
<evidence type="ECO:0000313" key="1">
    <source>
        <dbReference type="EMBL" id="KRO73435.1"/>
    </source>
</evidence>
<protein>
    <recommendedName>
        <fullName evidence="3">Lycopene cyclase</fullName>
    </recommendedName>
</protein>
<evidence type="ECO:0000313" key="2">
    <source>
        <dbReference type="Proteomes" id="UP000051934"/>
    </source>
</evidence>
<dbReference type="Pfam" id="PF05834">
    <property type="entry name" value="Lycopene_cycl"/>
    <property type="match status" value="1"/>
</dbReference>
<dbReference type="InterPro" id="IPR036188">
    <property type="entry name" value="FAD/NAD-bd_sf"/>
</dbReference>
<dbReference type="Gene3D" id="3.50.50.60">
    <property type="entry name" value="FAD/NAD(P)-binding domain"/>
    <property type="match status" value="1"/>
</dbReference>